<reference evidence="2" key="1">
    <citation type="journal article" date="2019" name="Int. J. Syst. Evol. Microbiol.">
        <title>The Global Catalogue of Microorganisms (GCM) 10K type strain sequencing project: providing services to taxonomists for standard genome sequencing and annotation.</title>
        <authorList>
            <consortium name="The Broad Institute Genomics Platform"/>
            <consortium name="The Broad Institute Genome Sequencing Center for Infectious Disease"/>
            <person name="Wu L."/>
            <person name="Ma J."/>
        </authorList>
    </citation>
    <scope>NUCLEOTIDE SEQUENCE [LARGE SCALE GENOMIC DNA]</scope>
    <source>
        <strain evidence="2">KACC 12633</strain>
    </source>
</reference>
<name>A0ABW0PYW5_9HYPH</name>
<comment type="caution">
    <text evidence="1">The sequence shown here is derived from an EMBL/GenBank/DDBJ whole genome shotgun (WGS) entry which is preliminary data.</text>
</comment>
<dbReference type="Proteomes" id="UP001596150">
    <property type="component" value="Unassembled WGS sequence"/>
</dbReference>
<dbReference type="EMBL" id="JBHSML010000007">
    <property type="protein sequence ID" value="MFC5517264.1"/>
    <property type="molecule type" value="Genomic_DNA"/>
</dbReference>
<protein>
    <submittedName>
        <fullName evidence="1">Uncharacterized protein</fullName>
    </submittedName>
</protein>
<evidence type="ECO:0000313" key="1">
    <source>
        <dbReference type="EMBL" id="MFC5517264.1"/>
    </source>
</evidence>
<sequence length="164" mass="18343">MTNPEMNAGLSFTGQEMRAGGLHASLEELNGRAPLSEHEEISIEYDQEEDVFRMYLTAVTADSGLRTWARSVAFPAKLLLELAERRCLNAEERAFYAREAADAAEDDVEEEDIYAAEEPMTDATRRWHLLRLHTLLGDARKQLVEVGMEAAALGLTDELVSFNP</sequence>
<organism evidence="1 2">
    <name type="scientific">Kaistia terrae</name>
    <dbReference type="NCBI Taxonomy" id="537017"/>
    <lineage>
        <taxon>Bacteria</taxon>
        <taxon>Pseudomonadati</taxon>
        <taxon>Pseudomonadota</taxon>
        <taxon>Alphaproteobacteria</taxon>
        <taxon>Hyphomicrobiales</taxon>
        <taxon>Kaistiaceae</taxon>
        <taxon>Kaistia</taxon>
    </lineage>
</organism>
<evidence type="ECO:0000313" key="2">
    <source>
        <dbReference type="Proteomes" id="UP001596150"/>
    </source>
</evidence>
<proteinExistence type="predicted"/>
<gene>
    <name evidence="1" type="ORF">ACFPP9_15875</name>
</gene>
<keyword evidence="2" id="KW-1185">Reference proteome</keyword>
<dbReference type="RefSeq" id="WP_266345590.1">
    <property type="nucleotide sequence ID" value="NZ_JAPKNH010000009.1"/>
</dbReference>
<accession>A0ABW0PYW5</accession>